<dbReference type="Pfam" id="PF04339">
    <property type="entry name" value="FemAB_like"/>
    <property type="match status" value="1"/>
</dbReference>
<keyword evidence="1" id="KW-0808">Transferase</keyword>
<sequence>MPEPYKIEIATSMATIDAAEWDACANPQQGGAAATDLDLEHVAAVDAGRTRERFSPFLTHAFLQALEASRSVCPAAGWGSSHVLVKDKNGRLAAAAPTYIKTHSMGEYVFDFGWADAYRRAGLDYYPKVQVAVPFTPATGSRLLTAPGHGAAARQILIAGLRAWRAKANASSIHVTFPTKDEWTELGASGFLLRTGQQFHFINKGYADFAGFLDDLASRKRKMIRRERRDALIGGVEIERLTGSAISEAHWDAFFEFYTDTGARKWGAPYLTRSFFSMVGATMADRILLVMAKRAGRYIAGAINFIGDDALYGRNWGAIEERPFLHFEVCYYQAIEFAIERGLARVEAGAQGEHKLARGYGPVPTYSAHEIADPRFAQAIGEYLRRERIHSDLALEEYSGLTPFKRTDEAESF</sequence>
<reference evidence="1 2" key="1">
    <citation type="submission" date="2017-10" db="EMBL/GenBank/DDBJ databases">
        <title>Genome announcement of Methylocella silvestris TVC from permafrost.</title>
        <authorList>
            <person name="Wang J."/>
            <person name="Geng K."/>
            <person name="Ul-Haque F."/>
            <person name="Crombie A.T."/>
            <person name="Street L.E."/>
            <person name="Wookey P.A."/>
            <person name="Murrell J.C."/>
            <person name="Pratscher J."/>
        </authorList>
    </citation>
    <scope>NUCLEOTIDE SEQUENCE [LARGE SCALE GENOMIC DNA]</scope>
    <source>
        <strain evidence="1 2">TVC</strain>
    </source>
</reference>
<dbReference type="AlphaFoldDB" id="A0A2J7TEM2"/>
<dbReference type="EMBL" id="PDZR01000018">
    <property type="protein sequence ID" value="PNG25216.1"/>
    <property type="molecule type" value="Genomic_DNA"/>
</dbReference>
<proteinExistence type="predicted"/>
<gene>
    <name evidence="1" type="ORF">CR492_14680</name>
</gene>
<evidence type="ECO:0000313" key="1">
    <source>
        <dbReference type="EMBL" id="PNG25216.1"/>
    </source>
</evidence>
<dbReference type="PANTHER" id="PTHR47017:SF1">
    <property type="entry name" value="ACYL-COA"/>
    <property type="match status" value="1"/>
</dbReference>
<dbReference type="Gene3D" id="3.40.630.30">
    <property type="match status" value="1"/>
</dbReference>
<organism evidence="1 2">
    <name type="scientific">Methylocella silvestris</name>
    <dbReference type="NCBI Taxonomy" id="199596"/>
    <lineage>
        <taxon>Bacteria</taxon>
        <taxon>Pseudomonadati</taxon>
        <taxon>Pseudomonadota</taxon>
        <taxon>Alphaproteobacteria</taxon>
        <taxon>Hyphomicrobiales</taxon>
        <taxon>Beijerinckiaceae</taxon>
        <taxon>Methylocella</taxon>
    </lineage>
</organism>
<dbReference type="GO" id="GO:0016740">
    <property type="term" value="F:transferase activity"/>
    <property type="evidence" value="ECO:0007669"/>
    <property type="project" value="UniProtKB-KW"/>
</dbReference>
<protein>
    <submittedName>
        <fullName evidence="1">GNAT family N-acetyltransferase</fullName>
    </submittedName>
</protein>
<dbReference type="SUPFAM" id="SSF55729">
    <property type="entry name" value="Acyl-CoA N-acyltransferases (Nat)"/>
    <property type="match status" value="1"/>
</dbReference>
<comment type="caution">
    <text evidence="1">The sequence shown here is derived from an EMBL/GenBank/DDBJ whole genome shotgun (WGS) entry which is preliminary data.</text>
</comment>
<dbReference type="Proteomes" id="UP000236286">
    <property type="component" value="Unassembled WGS sequence"/>
</dbReference>
<dbReference type="OrthoDB" id="9776898at2"/>
<name>A0A2J7TEM2_METSI</name>
<dbReference type="InterPro" id="IPR016181">
    <property type="entry name" value="Acyl_CoA_acyltransferase"/>
</dbReference>
<dbReference type="RefSeq" id="WP_102844485.1">
    <property type="nucleotide sequence ID" value="NZ_PDZR01000018.1"/>
</dbReference>
<evidence type="ECO:0000313" key="2">
    <source>
        <dbReference type="Proteomes" id="UP000236286"/>
    </source>
</evidence>
<dbReference type="PANTHER" id="PTHR47017">
    <property type="entry name" value="ACYL-COA"/>
    <property type="match status" value="1"/>
</dbReference>
<dbReference type="InterPro" id="IPR007434">
    <property type="entry name" value="FemAB-like"/>
</dbReference>
<accession>A0A2J7TEM2</accession>